<dbReference type="CDD" id="cd00130">
    <property type="entry name" value="PAS"/>
    <property type="match status" value="2"/>
</dbReference>
<keyword evidence="4" id="KW-0808">Transferase</keyword>
<feature type="domain" description="PAS" evidence="10">
    <location>
        <begin position="446"/>
        <end position="516"/>
    </location>
</feature>
<keyword evidence="7" id="KW-0067">ATP-binding</keyword>
<keyword evidence="6" id="KW-0418">Kinase</keyword>
<keyword evidence="5" id="KW-0547">Nucleotide-binding</keyword>
<dbReference type="Proteomes" id="UP000256864">
    <property type="component" value="Unassembled WGS sequence"/>
</dbReference>
<dbReference type="PANTHER" id="PTHR41523">
    <property type="entry name" value="TWO-COMPONENT SYSTEM SENSOR PROTEIN"/>
    <property type="match status" value="1"/>
</dbReference>
<dbReference type="InterPro" id="IPR000014">
    <property type="entry name" value="PAS"/>
</dbReference>
<dbReference type="EC" id="2.7.13.3" evidence="2"/>
<dbReference type="GO" id="GO:0005524">
    <property type="term" value="F:ATP binding"/>
    <property type="evidence" value="ECO:0007669"/>
    <property type="project" value="UniProtKB-KW"/>
</dbReference>
<dbReference type="InterPro" id="IPR005467">
    <property type="entry name" value="His_kinase_dom"/>
</dbReference>
<dbReference type="InterPro" id="IPR013656">
    <property type="entry name" value="PAS_4"/>
</dbReference>
<keyword evidence="8" id="KW-0472">Membrane</keyword>
<dbReference type="InterPro" id="IPR013767">
    <property type="entry name" value="PAS_fold"/>
</dbReference>
<feature type="transmembrane region" description="Helical" evidence="8">
    <location>
        <begin position="58"/>
        <end position="82"/>
    </location>
</feature>
<evidence type="ECO:0000256" key="1">
    <source>
        <dbReference type="ARBA" id="ARBA00000085"/>
    </source>
</evidence>
<evidence type="ECO:0000259" key="9">
    <source>
        <dbReference type="PROSITE" id="PS50109"/>
    </source>
</evidence>
<feature type="transmembrane region" description="Helical" evidence="8">
    <location>
        <begin position="30"/>
        <end position="51"/>
    </location>
</feature>
<feature type="transmembrane region" description="Helical" evidence="8">
    <location>
        <begin position="261"/>
        <end position="277"/>
    </location>
</feature>
<feature type="domain" description="Histidine kinase" evidence="9">
    <location>
        <begin position="556"/>
        <end position="744"/>
    </location>
</feature>
<comment type="caution">
    <text evidence="11">The sequence shown here is derived from an EMBL/GenBank/DDBJ whole genome shotgun (WGS) entry which is preliminary data.</text>
</comment>
<reference evidence="11 12" key="1">
    <citation type="submission" date="2018-07" db="EMBL/GenBank/DDBJ databases">
        <title>Genomic Encyclopedia of Type Strains, Phase IV (KMG-IV): sequencing the most valuable type-strain genomes for metagenomic binning, comparative biology and taxonomic classification.</title>
        <authorList>
            <person name="Goeker M."/>
        </authorList>
    </citation>
    <scope>NUCLEOTIDE SEQUENCE [LARGE SCALE GENOMIC DNA]</scope>
    <source>
        <strain evidence="11 12">DSM 7466</strain>
    </source>
</reference>
<dbReference type="SMART" id="SM00387">
    <property type="entry name" value="HATPase_c"/>
    <property type="match status" value="1"/>
</dbReference>
<gene>
    <name evidence="11" type="ORF">C7452_0755</name>
</gene>
<evidence type="ECO:0000256" key="4">
    <source>
        <dbReference type="ARBA" id="ARBA00022679"/>
    </source>
</evidence>
<feature type="transmembrane region" description="Helical" evidence="8">
    <location>
        <begin position="7"/>
        <end position="24"/>
    </location>
</feature>
<accession>A0A371NE44</accession>
<dbReference type="GO" id="GO:0006355">
    <property type="term" value="P:regulation of DNA-templated transcription"/>
    <property type="evidence" value="ECO:0007669"/>
    <property type="project" value="InterPro"/>
</dbReference>
<dbReference type="RefSeq" id="WP_115892248.1">
    <property type="nucleotide sequence ID" value="NZ_QREL01000001.1"/>
</dbReference>
<dbReference type="Pfam" id="PF00989">
    <property type="entry name" value="PAS"/>
    <property type="match status" value="1"/>
</dbReference>
<feature type="transmembrane region" description="Helical" evidence="8">
    <location>
        <begin position="189"/>
        <end position="211"/>
    </location>
</feature>
<dbReference type="Gene3D" id="3.30.450.20">
    <property type="entry name" value="PAS domain"/>
    <property type="match status" value="2"/>
</dbReference>
<evidence type="ECO:0000256" key="7">
    <source>
        <dbReference type="ARBA" id="ARBA00022840"/>
    </source>
</evidence>
<keyword evidence="12" id="KW-1185">Reference proteome</keyword>
<dbReference type="AlphaFoldDB" id="A0A371NE44"/>
<evidence type="ECO:0000256" key="5">
    <source>
        <dbReference type="ARBA" id="ARBA00022741"/>
    </source>
</evidence>
<dbReference type="InterPro" id="IPR003594">
    <property type="entry name" value="HATPase_dom"/>
</dbReference>
<feature type="transmembrane region" description="Helical" evidence="8">
    <location>
        <begin position="97"/>
        <end position="115"/>
    </location>
</feature>
<dbReference type="PROSITE" id="PS50112">
    <property type="entry name" value="PAS"/>
    <property type="match status" value="2"/>
</dbReference>
<protein>
    <recommendedName>
        <fullName evidence="2">histidine kinase</fullName>
        <ecNumber evidence="2">2.7.13.3</ecNumber>
    </recommendedName>
</protein>
<dbReference type="Pfam" id="PF07568">
    <property type="entry name" value="HisKA_2"/>
    <property type="match status" value="1"/>
</dbReference>
<feature type="transmembrane region" description="Helical" evidence="8">
    <location>
        <begin position="283"/>
        <end position="300"/>
    </location>
</feature>
<keyword evidence="3" id="KW-0597">Phosphoprotein</keyword>
<dbReference type="PROSITE" id="PS50109">
    <property type="entry name" value="HIS_KIN"/>
    <property type="match status" value="1"/>
</dbReference>
<feature type="domain" description="PAS" evidence="10">
    <location>
        <begin position="319"/>
        <end position="390"/>
    </location>
</feature>
<evidence type="ECO:0000256" key="8">
    <source>
        <dbReference type="SAM" id="Phobius"/>
    </source>
</evidence>
<evidence type="ECO:0000256" key="6">
    <source>
        <dbReference type="ARBA" id="ARBA00022777"/>
    </source>
</evidence>
<dbReference type="Pfam" id="PF08448">
    <property type="entry name" value="PAS_4"/>
    <property type="match status" value="1"/>
</dbReference>
<keyword evidence="8" id="KW-1133">Transmembrane helix</keyword>
<name>A0A371NE44_9EURY</name>
<feature type="transmembrane region" description="Helical" evidence="8">
    <location>
        <begin position="127"/>
        <end position="150"/>
    </location>
</feature>
<keyword evidence="8" id="KW-0812">Transmembrane</keyword>
<dbReference type="Gene3D" id="3.30.565.10">
    <property type="entry name" value="Histidine kinase-like ATPase, C-terminal domain"/>
    <property type="match status" value="1"/>
</dbReference>
<dbReference type="NCBIfam" id="TIGR00229">
    <property type="entry name" value="sensory_box"/>
    <property type="match status" value="2"/>
</dbReference>
<dbReference type="InterPro" id="IPR011495">
    <property type="entry name" value="Sig_transdc_His_kin_sub2_dim/P"/>
</dbReference>
<evidence type="ECO:0000256" key="2">
    <source>
        <dbReference type="ARBA" id="ARBA00012438"/>
    </source>
</evidence>
<proteinExistence type="predicted"/>
<dbReference type="EMBL" id="QREL01000001">
    <property type="protein sequence ID" value="REE28734.1"/>
    <property type="molecule type" value="Genomic_DNA"/>
</dbReference>
<dbReference type="PANTHER" id="PTHR41523:SF8">
    <property type="entry name" value="ETHYLENE RESPONSE SENSOR PROTEIN"/>
    <property type="match status" value="1"/>
</dbReference>
<dbReference type="SUPFAM" id="SSF55785">
    <property type="entry name" value="PYP-like sensor domain (PAS domain)"/>
    <property type="match status" value="2"/>
</dbReference>
<sequence>MDRNLKIFITVMLILSVISQFLPFKNDAISLINVITNLAAFMGLSYACIYSRKVYPHLYLTLLLLSAAQFFSFLGDFTWFILESILSLNPFPSVADLFYLLYYPIFAAGIFTIPIRRYSDLRSITDLLIILVASASAAWVFLFEPTVFAGGDFTEVLVSTLYVLGDLLIVFMIMDLIINKLGHLRSRTLHVFLASIIILLAADISFTYQSLTGIYAEGTPQDLLWAFSYILLLIAVNEFFKEDWSKPLYVEKKVTAVTYTPYIFIILFYLLTAYSVIKGGAEKSAVLLVSLGFIIVLFILRQQLSLKENMALLNDVENERRRAENYLEVAGSLIMVLDEKTRVKLINRRGLEILECDAGEVAGKNWFMTFVPPEDRGWREKLYTEKISSGSKGYHLTGEILTCNGNRKTVAWHVVFLREDGEFRGSIISGDDITELQRATRALEMSEMRYREIFELAPSPIISVGDDLLIRDCNRRAESVLGYQRGELIGRNLMDLIHPEDAGEDFEGERRLLRSNGDVIYADIGVTQVGDERIIIIEDQTEIRRSLQEKELLLREIHHRVKNNLQIISSLLSIQERQLESEELSEVLRESRERIRSIALVHEHLYRSTDLRTIRIRDYLNNILSKLSQGQTHGKDVRISSSIEDLEFNLETSLPIGLMVNELVSNSLKHSGADNITVELRSLNGTLELTVKDDGIGLESPKVLEKSGSMGWYLIRALTDQLDGELKIETEDGLSVSLRFRELGYRERY</sequence>
<evidence type="ECO:0000313" key="11">
    <source>
        <dbReference type="EMBL" id="REE28734.1"/>
    </source>
</evidence>
<organism evidence="11 12">
    <name type="scientific">Methanothermobacter defluvii</name>
    <dbReference type="NCBI Taxonomy" id="49339"/>
    <lineage>
        <taxon>Archaea</taxon>
        <taxon>Methanobacteriati</taxon>
        <taxon>Methanobacteriota</taxon>
        <taxon>Methanomada group</taxon>
        <taxon>Methanobacteria</taxon>
        <taxon>Methanobacteriales</taxon>
        <taxon>Methanobacteriaceae</taxon>
        <taxon>Methanothermobacter</taxon>
    </lineage>
</organism>
<dbReference type="InterPro" id="IPR036890">
    <property type="entry name" value="HATPase_C_sf"/>
</dbReference>
<feature type="transmembrane region" description="Helical" evidence="8">
    <location>
        <begin position="156"/>
        <end position="177"/>
    </location>
</feature>
<evidence type="ECO:0000313" key="12">
    <source>
        <dbReference type="Proteomes" id="UP000256864"/>
    </source>
</evidence>
<dbReference type="Pfam" id="PF02518">
    <property type="entry name" value="HATPase_c"/>
    <property type="match status" value="1"/>
</dbReference>
<evidence type="ECO:0000256" key="3">
    <source>
        <dbReference type="ARBA" id="ARBA00022553"/>
    </source>
</evidence>
<dbReference type="SUPFAM" id="SSF55874">
    <property type="entry name" value="ATPase domain of HSP90 chaperone/DNA topoisomerase II/histidine kinase"/>
    <property type="match status" value="1"/>
</dbReference>
<dbReference type="GO" id="GO:0004673">
    <property type="term" value="F:protein histidine kinase activity"/>
    <property type="evidence" value="ECO:0007669"/>
    <property type="project" value="UniProtKB-EC"/>
</dbReference>
<comment type="catalytic activity">
    <reaction evidence="1">
        <text>ATP + protein L-histidine = ADP + protein N-phospho-L-histidine.</text>
        <dbReference type="EC" id="2.7.13.3"/>
    </reaction>
</comment>
<dbReference type="SMART" id="SM00091">
    <property type="entry name" value="PAS"/>
    <property type="match status" value="2"/>
</dbReference>
<evidence type="ECO:0000259" key="10">
    <source>
        <dbReference type="PROSITE" id="PS50112"/>
    </source>
</evidence>
<dbReference type="InterPro" id="IPR035965">
    <property type="entry name" value="PAS-like_dom_sf"/>
</dbReference>